<dbReference type="GO" id="GO:0006310">
    <property type="term" value="P:DNA recombination"/>
    <property type="evidence" value="ECO:0007669"/>
    <property type="project" value="UniProtKB-KW"/>
</dbReference>
<dbReference type="HOGENOM" id="CLU_082092_0_0_11"/>
<dbReference type="Gene3D" id="1.10.443.10">
    <property type="entry name" value="Intergrase catalytic core"/>
    <property type="match status" value="1"/>
</dbReference>
<evidence type="ECO:0000313" key="6">
    <source>
        <dbReference type="Proteomes" id="UP000004816"/>
    </source>
</evidence>
<dbReference type="RefSeq" id="WP_007466721.1">
    <property type="nucleotide sequence ID" value="NZ_KI391954.1"/>
</dbReference>
<dbReference type="InterPro" id="IPR004107">
    <property type="entry name" value="Integrase_SAM-like_N"/>
</dbReference>
<name>E5XKP8_SEGRC</name>
<keyword evidence="2" id="KW-0233">DNA recombination</keyword>
<evidence type="ECO:0000256" key="3">
    <source>
        <dbReference type="PROSITE-ProRule" id="PRU01248"/>
    </source>
</evidence>
<dbReference type="InterPro" id="IPR013762">
    <property type="entry name" value="Integrase-like_cat_sf"/>
</dbReference>
<evidence type="ECO:0000259" key="4">
    <source>
        <dbReference type="PROSITE" id="PS51900"/>
    </source>
</evidence>
<dbReference type="OrthoDB" id="5178491at2"/>
<dbReference type="Pfam" id="PF02899">
    <property type="entry name" value="Phage_int_SAM_1"/>
    <property type="match status" value="1"/>
</dbReference>
<feature type="domain" description="Core-binding (CB)" evidence="4">
    <location>
        <begin position="37"/>
        <end position="130"/>
    </location>
</feature>
<gene>
    <name evidence="5" type="ORF">HMPREF9336_00067</name>
</gene>
<proteinExistence type="predicted"/>
<dbReference type="SUPFAM" id="SSF56349">
    <property type="entry name" value="DNA breaking-rejoining enzymes"/>
    <property type="match status" value="1"/>
</dbReference>
<dbReference type="STRING" id="679197.HMPREF9336_00067"/>
<dbReference type="Proteomes" id="UP000004816">
    <property type="component" value="Unassembled WGS sequence"/>
</dbReference>
<reference evidence="5 6" key="1">
    <citation type="journal article" date="2011" name="Stand. Genomic Sci.">
        <title>High quality draft genome sequence of Segniliparus rugosus CDC 945(T)= (ATCC BAA-974(T)).</title>
        <authorList>
            <person name="Earl A.M."/>
            <person name="Desjardins C.A."/>
            <person name="Fitzgerald M.G."/>
            <person name="Arachchi H.M."/>
            <person name="Zeng Q."/>
            <person name="Mehta T."/>
            <person name="Griggs A."/>
            <person name="Birren B.W."/>
            <person name="Toney N.C."/>
            <person name="Carr J."/>
            <person name="Posey J."/>
            <person name="Butler W.R."/>
        </authorList>
    </citation>
    <scope>NUCLEOTIDE SEQUENCE [LARGE SCALE GENOMIC DNA]</scope>
    <source>
        <strain evidence="6">ATCC BAA-974 / DSM 45345 / CCUG 50838 / CIP 108380 / JCM 13579 / CDC 945</strain>
    </source>
</reference>
<evidence type="ECO:0000256" key="2">
    <source>
        <dbReference type="ARBA" id="ARBA00023172"/>
    </source>
</evidence>
<keyword evidence="1 3" id="KW-0238">DNA-binding</keyword>
<evidence type="ECO:0000313" key="5">
    <source>
        <dbReference type="EMBL" id="EFV15075.1"/>
    </source>
</evidence>
<protein>
    <recommendedName>
        <fullName evidence="4">Core-binding (CB) domain-containing protein</fullName>
    </recommendedName>
</protein>
<dbReference type="InterPro" id="IPR010998">
    <property type="entry name" value="Integrase_recombinase_N"/>
</dbReference>
<dbReference type="InterPro" id="IPR011010">
    <property type="entry name" value="DNA_brk_join_enz"/>
</dbReference>
<dbReference type="EMBL" id="ACZI02000003">
    <property type="protein sequence ID" value="EFV15075.1"/>
    <property type="molecule type" value="Genomic_DNA"/>
</dbReference>
<dbReference type="AlphaFoldDB" id="E5XKP8"/>
<organism evidence="5 6">
    <name type="scientific">Segniliparus rugosus (strain ATCC BAA-974 / DSM 45345 / CCUG 50838 / CIP 108380 / JCM 13579 / CDC 945)</name>
    <dbReference type="NCBI Taxonomy" id="679197"/>
    <lineage>
        <taxon>Bacteria</taxon>
        <taxon>Bacillati</taxon>
        <taxon>Actinomycetota</taxon>
        <taxon>Actinomycetes</taxon>
        <taxon>Mycobacteriales</taxon>
        <taxon>Segniliparaceae</taxon>
        <taxon>Segniliparus</taxon>
    </lineage>
</organism>
<dbReference type="Gene3D" id="1.10.150.130">
    <property type="match status" value="1"/>
</dbReference>
<dbReference type="PROSITE" id="PS51900">
    <property type="entry name" value="CB"/>
    <property type="match status" value="1"/>
</dbReference>
<evidence type="ECO:0000256" key="1">
    <source>
        <dbReference type="ARBA" id="ARBA00023125"/>
    </source>
</evidence>
<dbReference type="GO" id="GO:0003677">
    <property type="term" value="F:DNA binding"/>
    <property type="evidence" value="ECO:0007669"/>
    <property type="project" value="UniProtKB-UniRule"/>
</dbReference>
<dbReference type="GO" id="GO:0015074">
    <property type="term" value="P:DNA integration"/>
    <property type="evidence" value="ECO:0007669"/>
    <property type="project" value="InterPro"/>
</dbReference>
<sequence>MTLARPETGPQTEDPRIQAVVLACRNPAPALPPETPATLAGSVDAVVAAWADQKTLDARSVEKYASILGRLARFAAARGVTRLQDVDAALVGAFTNALGRDRRGQVSSDVSGRTKSNRRSALRAFFAATSAAGWTSEDPAAIVELFNRKGATRTPRPLSDDEAERVRFLADDNPAWVRPAAVALMLCGAWASEAAFLAPGDFDPETRAVALPGMVGRLPRSVVLDERSARVVANRLAYLRLQVPEPAGLLFAAPRASHRQHIKVFNVARSALTRAGLDPDHEVTPASLTLWAARRVLDETGRVEEAARLIGAQSLDQTARDLRWDWNARAEEAPSS</sequence>
<comment type="caution">
    <text evidence="5">The sequence shown here is derived from an EMBL/GenBank/DDBJ whole genome shotgun (WGS) entry which is preliminary data.</text>
</comment>
<dbReference type="eggNOG" id="ENOG50337FR">
    <property type="taxonomic scope" value="Bacteria"/>
</dbReference>
<dbReference type="InterPro" id="IPR044068">
    <property type="entry name" value="CB"/>
</dbReference>
<accession>E5XKP8</accession>
<keyword evidence="6" id="KW-1185">Reference proteome</keyword>